<evidence type="ECO:0000256" key="1">
    <source>
        <dbReference type="ARBA" id="ARBA00022741"/>
    </source>
</evidence>
<feature type="non-terminal residue" evidence="10">
    <location>
        <position position="1161"/>
    </location>
</feature>
<proteinExistence type="inferred from homology"/>
<organism evidence="10 11">
    <name type="scientific">Candidula unifasciata</name>
    <dbReference type="NCBI Taxonomy" id="100452"/>
    <lineage>
        <taxon>Eukaryota</taxon>
        <taxon>Metazoa</taxon>
        <taxon>Spiralia</taxon>
        <taxon>Lophotrochozoa</taxon>
        <taxon>Mollusca</taxon>
        <taxon>Gastropoda</taxon>
        <taxon>Heterobranchia</taxon>
        <taxon>Euthyneura</taxon>
        <taxon>Panpulmonata</taxon>
        <taxon>Eupulmonata</taxon>
        <taxon>Stylommatophora</taxon>
        <taxon>Helicina</taxon>
        <taxon>Helicoidea</taxon>
        <taxon>Geomitridae</taxon>
        <taxon>Candidula</taxon>
    </lineage>
</organism>
<dbReference type="PROSITE" id="PS51456">
    <property type="entry name" value="MYOSIN_MOTOR"/>
    <property type="match status" value="1"/>
</dbReference>
<comment type="similarity">
    <text evidence="6">Belongs to the TRAFAC class myosin-kinesin ATPase superfamily. Myosin family.</text>
</comment>
<dbReference type="Proteomes" id="UP000678393">
    <property type="component" value="Unassembled WGS sequence"/>
</dbReference>
<dbReference type="GO" id="GO:0005524">
    <property type="term" value="F:ATP binding"/>
    <property type="evidence" value="ECO:0007669"/>
    <property type="project" value="UniProtKB-UniRule"/>
</dbReference>
<dbReference type="AlphaFoldDB" id="A0A8S3ZZQ5"/>
<reference evidence="10" key="1">
    <citation type="submission" date="2021-04" db="EMBL/GenBank/DDBJ databases">
        <authorList>
            <consortium name="Molecular Ecology Group"/>
        </authorList>
    </citation>
    <scope>NUCLEOTIDE SEQUENCE</scope>
</reference>
<feature type="binding site" evidence="6">
    <location>
        <begin position="164"/>
        <end position="171"/>
    </location>
    <ligand>
        <name>ATP</name>
        <dbReference type="ChEBI" id="CHEBI:30616"/>
    </ligand>
</feature>
<feature type="coiled-coil region" evidence="7">
    <location>
        <begin position="882"/>
        <end position="1155"/>
    </location>
</feature>
<dbReference type="Gene3D" id="6.20.240.20">
    <property type="match status" value="1"/>
</dbReference>
<name>A0A8S3ZZQ5_9EUPU</name>
<dbReference type="GO" id="GO:0005737">
    <property type="term" value="C:cytoplasm"/>
    <property type="evidence" value="ECO:0007669"/>
    <property type="project" value="TreeGrafter"/>
</dbReference>
<dbReference type="Gene3D" id="4.10.270.10">
    <property type="entry name" value="Myosin, subunit A"/>
    <property type="match status" value="1"/>
</dbReference>
<dbReference type="InterPro" id="IPR001609">
    <property type="entry name" value="Myosin_head_motor_dom-like"/>
</dbReference>
<evidence type="ECO:0000256" key="6">
    <source>
        <dbReference type="PROSITE-ProRule" id="PRU00782"/>
    </source>
</evidence>
<dbReference type="PROSITE" id="PS50096">
    <property type="entry name" value="IQ"/>
    <property type="match status" value="1"/>
</dbReference>
<dbReference type="InterPro" id="IPR036064">
    <property type="entry name" value="MYSc_Myo18"/>
</dbReference>
<dbReference type="GO" id="GO:0016459">
    <property type="term" value="C:myosin complex"/>
    <property type="evidence" value="ECO:0007669"/>
    <property type="project" value="UniProtKB-KW"/>
</dbReference>
<dbReference type="SMART" id="SM00242">
    <property type="entry name" value="MYSc"/>
    <property type="match status" value="1"/>
</dbReference>
<comment type="caution">
    <text evidence="6">Lacks conserved residue(s) required for the propagation of feature annotation.</text>
</comment>
<keyword evidence="11" id="KW-1185">Reference proteome</keyword>
<accession>A0A8S3ZZQ5</accession>
<dbReference type="Gene3D" id="3.40.850.10">
    <property type="entry name" value="Kinesin motor domain"/>
    <property type="match status" value="1"/>
</dbReference>
<feature type="non-terminal residue" evidence="10">
    <location>
        <position position="1"/>
    </location>
</feature>
<keyword evidence="4 6" id="KW-0505">Motor protein</keyword>
<dbReference type="GO" id="GO:0000146">
    <property type="term" value="F:microfilament motor activity"/>
    <property type="evidence" value="ECO:0007669"/>
    <property type="project" value="TreeGrafter"/>
</dbReference>
<dbReference type="OrthoDB" id="2914378at2759"/>
<dbReference type="PRINTS" id="PR00193">
    <property type="entry name" value="MYOSINHEAVY"/>
</dbReference>
<evidence type="ECO:0000256" key="8">
    <source>
        <dbReference type="SAM" id="MobiDB-lite"/>
    </source>
</evidence>
<evidence type="ECO:0000256" key="5">
    <source>
        <dbReference type="ARBA" id="ARBA00023203"/>
    </source>
</evidence>
<keyword evidence="2 6" id="KW-0067">ATP-binding</keyword>
<dbReference type="CDD" id="cd01386">
    <property type="entry name" value="MYSc_Myo18"/>
    <property type="match status" value="1"/>
</dbReference>
<dbReference type="GO" id="GO:0007015">
    <property type="term" value="P:actin filament organization"/>
    <property type="evidence" value="ECO:0007669"/>
    <property type="project" value="TreeGrafter"/>
</dbReference>
<gene>
    <name evidence="10" type="ORF">CUNI_LOCUS17299</name>
</gene>
<dbReference type="Gene3D" id="1.10.10.820">
    <property type="match status" value="1"/>
</dbReference>
<dbReference type="Gene3D" id="1.20.58.530">
    <property type="match status" value="1"/>
</dbReference>
<evidence type="ECO:0000256" key="3">
    <source>
        <dbReference type="ARBA" id="ARBA00023123"/>
    </source>
</evidence>
<dbReference type="PANTHER" id="PTHR13140">
    <property type="entry name" value="MYOSIN"/>
    <property type="match status" value="1"/>
</dbReference>
<dbReference type="GO" id="GO:0016020">
    <property type="term" value="C:membrane"/>
    <property type="evidence" value="ECO:0007669"/>
    <property type="project" value="TreeGrafter"/>
</dbReference>
<evidence type="ECO:0000256" key="7">
    <source>
        <dbReference type="SAM" id="Coils"/>
    </source>
</evidence>
<dbReference type="EMBL" id="CAJHNH020004835">
    <property type="protein sequence ID" value="CAG5131741.1"/>
    <property type="molecule type" value="Genomic_DNA"/>
</dbReference>
<sequence length="1161" mass="131167">ALSEEDIKSAKEWLETEKVWLMHRGGFSEAHLLKSENTVLPEGRVRVRLESGDVIEVDEDDVEKANPPQFDKAEDLAVLRYLNESSALHTIRQRYAASLIHTYAGRYLIVVNPVQQLPIYSDKIIQMLKGCKQEDMPPHIYSKAQVVYRDMLNSRKDQSLVFMGKSGSGKTVNAQHVLHYLVMAAGCSNGALTVVKLNSVFTILSAFGNSRTSLNVSASRFTQIFTVDFDSAGQIGSASVQALMLERSRVVRRPDNEHNFNVFYQLLAGADSSLRNDLQLHNLNEANLFMTTLHKPEEKEKAVESWLQLLEAFGNLNVTEAEVKSIMAVLAAIYHLGTAGAIRGGSNKAQFAKPSAAQRAAAILGTSVEELSRSIFSTGGTTTLSRTASLRVSNALDRPAYLPSDANATALECLEGFVMGLYADVFSAVVSLINRALSSSVRAINSVTIVDCPGFQSSGAGVSSSSRSQGASFEDLCHNYTQERLQAFFHEVALSTPQDLYEEENIILDFDIMPSSPSSLINLLDKPPQQGLMRSSAADLKTVEKKGLLWILDEEAMFPGATEDSFMERLLQQHCEHPVRKDSLLRKGSLGHTFVLNHNQGMTPILYNAQGWLKCCRENPISRNASLVLQDSKKSSISQLFSSVKAQSSGAVSGTTVGSESSASVRRVNSMRRPSTSGQAGLKRKSVCLQVKFNVDTIMDILKKTQVHFIHCVLPHHFAGLGEQQKLPQDDCILNVPLVRNQLRGFEVLDALRLYRLGFPDSLPFTDFVNKFEPLVPGLSKTGHGEGDLKLTVNMILDHLDIDKLNYRVGNSRVFFRPGCLAQLELNRDEKFTGIVGQFQALCRGYLGRKKLEKLKVQHTAIRCIQRNVRKYMQNREWEWWRLYTKAEVELLKAKNEKLEKERAEYKTQCDKLENRLAEVSAELAEENTTSSEAADLLETETAERMKLEKDLRELQNKFTVLKRQHEKLQMEMMQTQLWQAESVDDSLEEKEDNSAYKRKYEQVSKELQITKKQLQHQHEEEIDQELQSRKLIERKLHDAVGEAEEQRRQVQVAKKKTQRLTAEMQDLKLHLEEQMSRNNELERKQRRFDSELSVAHEDAREEKALREKLQKEKDELLLEKYSLDQTLQYTQMEQQSSTEKCARLEKEINDLLQTGKDNSE</sequence>
<dbReference type="InterPro" id="IPR057772">
    <property type="entry name" value="SH3_Myo18a"/>
</dbReference>
<dbReference type="Pfam" id="PF24556">
    <property type="entry name" value="SH3_Myosin-XVIIIa"/>
    <property type="match status" value="1"/>
</dbReference>
<evidence type="ECO:0000313" key="10">
    <source>
        <dbReference type="EMBL" id="CAG5131741.1"/>
    </source>
</evidence>
<protein>
    <recommendedName>
        <fullName evidence="9">Myosin motor domain-containing protein</fullName>
    </recommendedName>
</protein>
<keyword evidence="5 6" id="KW-0009">Actin-binding</keyword>
<dbReference type="GO" id="GO:0051015">
    <property type="term" value="F:actin filament binding"/>
    <property type="evidence" value="ECO:0007669"/>
    <property type="project" value="TreeGrafter"/>
</dbReference>
<dbReference type="Pfam" id="PF00063">
    <property type="entry name" value="Myosin_head"/>
    <property type="match status" value="1"/>
</dbReference>
<keyword evidence="1 6" id="KW-0547">Nucleotide-binding</keyword>
<evidence type="ECO:0000259" key="9">
    <source>
        <dbReference type="PROSITE" id="PS51456"/>
    </source>
</evidence>
<dbReference type="InterPro" id="IPR027417">
    <property type="entry name" value="P-loop_NTPase"/>
</dbReference>
<keyword evidence="7" id="KW-0175">Coiled coil</keyword>
<dbReference type="PANTHER" id="PTHR13140:SF706">
    <property type="entry name" value="DILUTE CLASS UNCONVENTIONAL MYOSIN, ISOFORM C"/>
    <property type="match status" value="1"/>
</dbReference>
<feature type="compositionally biased region" description="Low complexity" evidence="8">
    <location>
        <begin position="651"/>
        <end position="665"/>
    </location>
</feature>
<feature type="region of interest" description="Disordered" evidence="8">
    <location>
        <begin position="651"/>
        <end position="679"/>
    </location>
</feature>
<evidence type="ECO:0000313" key="11">
    <source>
        <dbReference type="Proteomes" id="UP000678393"/>
    </source>
</evidence>
<evidence type="ECO:0000256" key="4">
    <source>
        <dbReference type="ARBA" id="ARBA00023175"/>
    </source>
</evidence>
<comment type="caution">
    <text evidence="10">The sequence shown here is derived from an EMBL/GenBank/DDBJ whole genome shotgun (WGS) entry which is preliminary data.</text>
</comment>
<evidence type="ECO:0000256" key="2">
    <source>
        <dbReference type="ARBA" id="ARBA00022840"/>
    </source>
</evidence>
<dbReference type="Gene3D" id="1.20.120.720">
    <property type="entry name" value="Myosin VI head, motor domain, U50 subdomain"/>
    <property type="match status" value="1"/>
</dbReference>
<dbReference type="SUPFAM" id="SSF52540">
    <property type="entry name" value="P-loop containing nucleoside triphosphate hydrolases"/>
    <property type="match status" value="1"/>
</dbReference>
<feature type="domain" description="Myosin motor" evidence="9">
    <location>
        <begin position="71"/>
        <end position="829"/>
    </location>
</feature>
<dbReference type="InterPro" id="IPR036961">
    <property type="entry name" value="Kinesin_motor_dom_sf"/>
</dbReference>
<keyword evidence="3 6" id="KW-0518">Myosin</keyword>